<keyword evidence="2" id="KW-1185">Reference proteome</keyword>
<evidence type="ECO:0000313" key="2">
    <source>
        <dbReference type="Proteomes" id="UP000600307"/>
    </source>
</evidence>
<organism evidence="1 2">
    <name type="scientific">Rahnella victoriana</name>
    <dbReference type="NCBI Taxonomy" id="1510570"/>
    <lineage>
        <taxon>Bacteria</taxon>
        <taxon>Pseudomonadati</taxon>
        <taxon>Pseudomonadota</taxon>
        <taxon>Gammaproteobacteria</taxon>
        <taxon>Enterobacterales</taxon>
        <taxon>Yersiniaceae</taxon>
        <taxon>Rahnella</taxon>
    </lineage>
</organism>
<proteinExistence type="predicted"/>
<comment type="caution">
    <text evidence="1">The sequence shown here is derived from an EMBL/GenBank/DDBJ whole genome shotgun (WGS) entry which is preliminary data.</text>
</comment>
<protein>
    <submittedName>
        <fullName evidence="1">Ash family protein</fullName>
    </submittedName>
</protein>
<accession>A0ABS0DPK4</accession>
<dbReference type="InterPro" id="IPR018880">
    <property type="entry name" value="Phage_P4_Ash"/>
</dbReference>
<dbReference type="Pfam" id="PF10554">
    <property type="entry name" value="Phage_ASH"/>
    <property type="match status" value="1"/>
</dbReference>
<name>A0ABS0DPK4_9GAMM</name>
<gene>
    <name evidence="1" type="ORF">IV431_09665</name>
</gene>
<reference evidence="1 2" key="1">
    <citation type="submission" date="2020-11" db="EMBL/GenBank/DDBJ databases">
        <title>Taxonomic investigation of Rahnella spp.</title>
        <authorList>
            <person name="Lee S.D."/>
        </authorList>
    </citation>
    <scope>NUCLEOTIDE SEQUENCE [LARGE SCALE GENOMIC DNA]</scope>
    <source>
        <strain evidence="1 2">SAP-10</strain>
    </source>
</reference>
<dbReference type="EMBL" id="JADOBH010000002">
    <property type="protein sequence ID" value="MBF7955817.1"/>
    <property type="molecule type" value="Genomic_DNA"/>
</dbReference>
<evidence type="ECO:0000313" key="1">
    <source>
        <dbReference type="EMBL" id="MBF7955817.1"/>
    </source>
</evidence>
<dbReference type="Proteomes" id="UP000600307">
    <property type="component" value="Unassembled WGS sequence"/>
</dbReference>
<dbReference type="RefSeq" id="WP_095922130.1">
    <property type="nucleotide sequence ID" value="NZ_CBCSED010000024.1"/>
</dbReference>
<sequence length="30" mass="3021">MIGICTTMVALAGQLTGWPVSDVTGTANLV</sequence>